<sequence>METGIIAVLLLAFLAFFRALRNYRFLRDIPGPPLAGWSDLWCMLARNVPHYGQRLSNLHQRYGKVVRLGPSLVSIADGTLFSQMDQNQLGQSVTIPQFGTHIAASDALIYGSDNFHISHSIWEYAYGLPQYEGVIDLSAKQLVKAIKRYHVLDLTASLRIFAMTFITELTADGLLREEQVDYQAATNNRYLCTFSMVEYMLIRSPVTALKRDRGRRLVTCSRTPMTTSPVSGLGSGAIPAQVKKGNQDSVGRSHNAARGADGIANAFVSLFYFLLKHQRYLSRLNNEIDTAFCVGSLSDLPLWRELNRLPYLDAVLKESMRLSAAAKFEEEILTPAGGVTMAGFSICEGTTIGCNSHVLHFDNNIFGNNVHQFQPERWLTANADERIRMEHGLLLFNRCVRGCSEAQVVWLELKKVVVLVLMKF</sequence>
<dbReference type="InterPro" id="IPR036396">
    <property type="entry name" value="Cyt_P450_sf"/>
</dbReference>
<keyword evidence="6" id="KW-0503">Monooxygenase</keyword>
<evidence type="ECO:0000313" key="7">
    <source>
        <dbReference type="EMBL" id="OOG00341.1"/>
    </source>
</evidence>
<dbReference type="OrthoDB" id="3934656at2759"/>
<keyword evidence="3" id="KW-0479">Metal-binding</keyword>
<dbReference type="PANTHER" id="PTHR24305:SF235">
    <property type="entry name" value="CYTOCHROME P450 MONOOXYGENASE APDB-RELATED"/>
    <property type="match status" value="1"/>
</dbReference>
<protein>
    <recommendedName>
        <fullName evidence="9">Cytochrome P450</fullName>
    </recommendedName>
</protein>
<evidence type="ECO:0000256" key="2">
    <source>
        <dbReference type="ARBA" id="ARBA00010617"/>
    </source>
</evidence>
<dbReference type="GO" id="GO:0016705">
    <property type="term" value="F:oxidoreductase activity, acting on paired donors, with incorporation or reduction of molecular oxygen"/>
    <property type="evidence" value="ECO:0007669"/>
    <property type="project" value="InterPro"/>
</dbReference>
<evidence type="ECO:0008006" key="9">
    <source>
        <dbReference type="Google" id="ProtNLM"/>
    </source>
</evidence>
<dbReference type="PANTHER" id="PTHR24305">
    <property type="entry name" value="CYTOCHROME P450"/>
    <property type="match status" value="1"/>
</dbReference>
<accession>A0A1R3S0V9</accession>
<dbReference type="SUPFAM" id="SSF48264">
    <property type="entry name" value="Cytochrome P450"/>
    <property type="match status" value="1"/>
</dbReference>
<dbReference type="VEuPathDB" id="FungiDB:ASPCADRAFT_202212"/>
<dbReference type="EMBL" id="KV907493">
    <property type="protein sequence ID" value="OOG00341.1"/>
    <property type="molecule type" value="Genomic_DNA"/>
</dbReference>
<dbReference type="Pfam" id="PF00067">
    <property type="entry name" value="p450"/>
    <property type="match status" value="1"/>
</dbReference>
<evidence type="ECO:0000256" key="3">
    <source>
        <dbReference type="ARBA" id="ARBA00022723"/>
    </source>
</evidence>
<reference evidence="8" key="1">
    <citation type="journal article" date="2017" name="Genome Biol.">
        <title>Comparative genomics reveals high biological diversity and specific adaptations in the industrially and medically important fungal genus Aspergillus.</title>
        <authorList>
            <person name="de Vries R.P."/>
            <person name="Riley R."/>
            <person name="Wiebenga A."/>
            <person name="Aguilar-Osorio G."/>
            <person name="Amillis S."/>
            <person name="Uchima C.A."/>
            <person name="Anderluh G."/>
            <person name="Asadollahi M."/>
            <person name="Askin M."/>
            <person name="Barry K."/>
            <person name="Battaglia E."/>
            <person name="Bayram O."/>
            <person name="Benocci T."/>
            <person name="Braus-Stromeyer S.A."/>
            <person name="Caldana C."/>
            <person name="Canovas D."/>
            <person name="Cerqueira G.C."/>
            <person name="Chen F."/>
            <person name="Chen W."/>
            <person name="Choi C."/>
            <person name="Clum A."/>
            <person name="Dos Santos R.A."/>
            <person name="Damasio A.R."/>
            <person name="Diallinas G."/>
            <person name="Emri T."/>
            <person name="Fekete E."/>
            <person name="Flipphi M."/>
            <person name="Freyberg S."/>
            <person name="Gallo A."/>
            <person name="Gournas C."/>
            <person name="Habgood R."/>
            <person name="Hainaut M."/>
            <person name="Harispe M.L."/>
            <person name="Henrissat B."/>
            <person name="Hilden K.S."/>
            <person name="Hope R."/>
            <person name="Hossain A."/>
            <person name="Karabika E."/>
            <person name="Karaffa L."/>
            <person name="Karanyi Z."/>
            <person name="Krasevec N."/>
            <person name="Kuo A."/>
            <person name="Kusch H."/>
            <person name="LaButti K."/>
            <person name="Lagendijk E.L."/>
            <person name="Lapidus A."/>
            <person name="Levasseur A."/>
            <person name="Lindquist E."/>
            <person name="Lipzen A."/>
            <person name="Logrieco A.F."/>
            <person name="MacCabe A."/>
            <person name="Maekelae M.R."/>
            <person name="Malavazi I."/>
            <person name="Melin P."/>
            <person name="Meyer V."/>
            <person name="Mielnichuk N."/>
            <person name="Miskei M."/>
            <person name="Molnar A.P."/>
            <person name="Mule G."/>
            <person name="Ngan C.Y."/>
            <person name="Orejas M."/>
            <person name="Orosz E."/>
            <person name="Ouedraogo J.P."/>
            <person name="Overkamp K.M."/>
            <person name="Park H.-S."/>
            <person name="Perrone G."/>
            <person name="Piumi F."/>
            <person name="Punt P.J."/>
            <person name="Ram A.F."/>
            <person name="Ramon A."/>
            <person name="Rauscher S."/>
            <person name="Record E."/>
            <person name="Riano-Pachon D.M."/>
            <person name="Robert V."/>
            <person name="Roehrig J."/>
            <person name="Ruller R."/>
            <person name="Salamov A."/>
            <person name="Salih N.S."/>
            <person name="Samson R.A."/>
            <person name="Sandor E."/>
            <person name="Sanguinetti M."/>
            <person name="Schuetze T."/>
            <person name="Sepcic K."/>
            <person name="Shelest E."/>
            <person name="Sherlock G."/>
            <person name="Sophianopoulou V."/>
            <person name="Squina F.M."/>
            <person name="Sun H."/>
            <person name="Susca A."/>
            <person name="Todd R.B."/>
            <person name="Tsang A."/>
            <person name="Unkles S.E."/>
            <person name="van de Wiele N."/>
            <person name="van Rossen-Uffink D."/>
            <person name="Oliveira J.V."/>
            <person name="Vesth T.C."/>
            <person name="Visser J."/>
            <person name="Yu J.-H."/>
            <person name="Zhou M."/>
            <person name="Andersen M.R."/>
            <person name="Archer D.B."/>
            <person name="Baker S.E."/>
            <person name="Benoit I."/>
            <person name="Brakhage A.A."/>
            <person name="Braus G.H."/>
            <person name="Fischer R."/>
            <person name="Frisvad J.C."/>
            <person name="Goldman G.H."/>
            <person name="Houbraken J."/>
            <person name="Oakley B."/>
            <person name="Pocsi I."/>
            <person name="Scazzocchio C."/>
            <person name="Seiboth B."/>
            <person name="vanKuyk P.A."/>
            <person name="Wortman J."/>
            <person name="Dyer P.S."/>
            <person name="Grigoriev I.V."/>
        </authorList>
    </citation>
    <scope>NUCLEOTIDE SEQUENCE [LARGE SCALE GENOMIC DNA]</scope>
    <source>
        <strain evidence="8">ITEM 5010</strain>
    </source>
</reference>
<gene>
    <name evidence="7" type="ORF">ASPCADRAFT_202212</name>
</gene>
<keyword evidence="8" id="KW-1185">Reference proteome</keyword>
<dbReference type="InterPro" id="IPR050121">
    <property type="entry name" value="Cytochrome_P450_monoxygenase"/>
</dbReference>
<dbReference type="OMA" id="PRWRELN"/>
<dbReference type="STRING" id="602072.A0A1R3S0V9"/>
<evidence type="ECO:0000256" key="4">
    <source>
        <dbReference type="ARBA" id="ARBA00023002"/>
    </source>
</evidence>
<dbReference type="Proteomes" id="UP000188318">
    <property type="component" value="Unassembled WGS sequence"/>
</dbReference>
<evidence type="ECO:0000256" key="5">
    <source>
        <dbReference type="ARBA" id="ARBA00023004"/>
    </source>
</evidence>
<keyword evidence="5" id="KW-0408">Iron</keyword>
<proteinExistence type="inferred from homology"/>
<keyword evidence="4" id="KW-0560">Oxidoreductase</keyword>
<dbReference type="Gene3D" id="1.10.630.10">
    <property type="entry name" value="Cytochrome P450"/>
    <property type="match status" value="2"/>
</dbReference>
<dbReference type="GO" id="GO:0005506">
    <property type="term" value="F:iron ion binding"/>
    <property type="evidence" value="ECO:0007669"/>
    <property type="project" value="InterPro"/>
</dbReference>
<feature type="non-terminal residue" evidence="7">
    <location>
        <position position="424"/>
    </location>
</feature>
<dbReference type="GO" id="GO:0044550">
    <property type="term" value="P:secondary metabolite biosynthetic process"/>
    <property type="evidence" value="ECO:0007669"/>
    <property type="project" value="UniProtKB-ARBA"/>
</dbReference>
<dbReference type="AlphaFoldDB" id="A0A1R3S0V9"/>
<evidence type="ECO:0000313" key="8">
    <source>
        <dbReference type="Proteomes" id="UP000188318"/>
    </source>
</evidence>
<evidence type="ECO:0000256" key="1">
    <source>
        <dbReference type="ARBA" id="ARBA00001971"/>
    </source>
</evidence>
<evidence type="ECO:0000256" key="6">
    <source>
        <dbReference type="ARBA" id="ARBA00023033"/>
    </source>
</evidence>
<dbReference type="GO" id="GO:0020037">
    <property type="term" value="F:heme binding"/>
    <property type="evidence" value="ECO:0007669"/>
    <property type="project" value="InterPro"/>
</dbReference>
<comment type="similarity">
    <text evidence="2">Belongs to the cytochrome P450 family.</text>
</comment>
<comment type="cofactor">
    <cofactor evidence="1">
        <name>heme</name>
        <dbReference type="ChEBI" id="CHEBI:30413"/>
    </cofactor>
</comment>
<dbReference type="InterPro" id="IPR001128">
    <property type="entry name" value="Cyt_P450"/>
</dbReference>
<name>A0A1R3S0V9_ASPC5</name>
<organism evidence="7 8">
    <name type="scientific">Aspergillus carbonarius (strain ITEM 5010)</name>
    <dbReference type="NCBI Taxonomy" id="602072"/>
    <lineage>
        <taxon>Eukaryota</taxon>
        <taxon>Fungi</taxon>
        <taxon>Dikarya</taxon>
        <taxon>Ascomycota</taxon>
        <taxon>Pezizomycotina</taxon>
        <taxon>Eurotiomycetes</taxon>
        <taxon>Eurotiomycetidae</taxon>
        <taxon>Eurotiales</taxon>
        <taxon>Aspergillaceae</taxon>
        <taxon>Aspergillus</taxon>
        <taxon>Aspergillus subgen. Circumdati</taxon>
    </lineage>
</organism>
<dbReference type="GO" id="GO:0004497">
    <property type="term" value="F:monooxygenase activity"/>
    <property type="evidence" value="ECO:0007669"/>
    <property type="project" value="UniProtKB-KW"/>
</dbReference>